<name>A0ABW0EZX1_9HYPH</name>
<accession>A0ABW0EZX1</accession>
<evidence type="ECO:0000313" key="1">
    <source>
        <dbReference type="EMBL" id="MFC5292256.1"/>
    </source>
</evidence>
<proteinExistence type="predicted"/>
<gene>
    <name evidence="1" type="ORF">ACFPK2_04540</name>
</gene>
<comment type="caution">
    <text evidence="1">The sequence shown here is derived from an EMBL/GenBank/DDBJ whole genome shotgun (WGS) entry which is preliminary data.</text>
</comment>
<keyword evidence="2" id="KW-1185">Reference proteome</keyword>
<dbReference type="EMBL" id="JBHSLI010000001">
    <property type="protein sequence ID" value="MFC5292256.1"/>
    <property type="molecule type" value="Genomic_DNA"/>
</dbReference>
<dbReference type="RefSeq" id="WP_260347685.1">
    <property type="nucleotide sequence ID" value="NZ_JAOAOS010000001.1"/>
</dbReference>
<organism evidence="1 2">
    <name type="scientific">Bosea minatitlanensis</name>
    <dbReference type="NCBI Taxonomy" id="128782"/>
    <lineage>
        <taxon>Bacteria</taxon>
        <taxon>Pseudomonadati</taxon>
        <taxon>Pseudomonadota</taxon>
        <taxon>Alphaproteobacteria</taxon>
        <taxon>Hyphomicrobiales</taxon>
        <taxon>Boseaceae</taxon>
        <taxon>Bosea</taxon>
    </lineage>
</organism>
<sequence length="78" mass="8609">MDNRIGAGRQHQVLHQGDGTRIEIEEPFGTIGRWLISVETARADEAVHLRLLDRLVVALTPREANDLAEALKRAAGGR</sequence>
<dbReference type="Proteomes" id="UP001595976">
    <property type="component" value="Unassembled WGS sequence"/>
</dbReference>
<reference evidence="2" key="1">
    <citation type="journal article" date="2019" name="Int. J. Syst. Evol. Microbiol.">
        <title>The Global Catalogue of Microorganisms (GCM) 10K type strain sequencing project: providing services to taxonomists for standard genome sequencing and annotation.</title>
        <authorList>
            <consortium name="The Broad Institute Genomics Platform"/>
            <consortium name="The Broad Institute Genome Sequencing Center for Infectious Disease"/>
            <person name="Wu L."/>
            <person name="Ma J."/>
        </authorList>
    </citation>
    <scope>NUCLEOTIDE SEQUENCE [LARGE SCALE GENOMIC DNA]</scope>
    <source>
        <strain evidence="2">CGMCC 1.15643</strain>
    </source>
</reference>
<protein>
    <submittedName>
        <fullName evidence="1">Uncharacterized protein</fullName>
    </submittedName>
</protein>
<evidence type="ECO:0000313" key="2">
    <source>
        <dbReference type="Proteomes" id="UP001595976"/>
    </source>
</evidence>